<comment type="caution">
    <text evidence="1">The sequence shown here is derived from an EMBL/GenBank/DDBJ whole genome shotgun (WGS) entry which is preliminary data.</text>
</comment>
<dbReference type="STRING" id="319970.RV00_GL003028"/>
<sequence length="95" mass="10836">MNQPENLTVGQLRQFLAQLNDNPEINDETKIFLDTGWDSIQEITPDALSIEEAQSFKIEDPLTHELFGGYSLLEKAEKMKGEGLIEKVLVIRNLY</sequence>
<protein>
    <submittedName>
        <fullName evidence="1">Uncharacterized protein</fullName>
    </submittedName>
</protein>
<name>A0A1L8SSW4_9ENTE</name>
<accession>A0A1L8SSW4</accession>
<dbReference type="OrthoDB" id="2194965at2"/>
<dbReference type="RefSeq" id="WP_071862784.1">
    <property type="nucleotide sequence ID" value="NZ_JBHLVS010000012.1"/>
</dbReference>
<dbReference type="Proteomes" id="UP000183700">
    <property type="component" value="Unassembled WGS sequence"/>
</dbReference>
<dbReference type="AlphaFoldDB" id="A0A1L8SSW4"/>
<dbReference type="EMBL" id="JXKM01000008">
    <property type="protein sequence ID" value="OJG35197.1"/>
    <property type="molecule type" value="Genomic_DNA"/>
</dbReference>
<evidence type="ECO:0000313" key="1">
    <source>
        <dbReference type="EMBL" id="OJG35197.1"/>
    </source>
</evidence>
<keyword evidence="2" id="KW-1185">Reference proteome</keyword>
<gene>
    <name evidence="1" type="ORF">RV00_GL003028</name>
</gene>
<reference evidence="1 2" key="1">
    <citation type="submission" date="2014-12" db="EMBL/GenBank/DDBJ databases">
        <title>Draft genome sequences of 29 type strains of Enterococci.</title>
        <authorList>
            <person name="Zhong Z."/>
            <person name="Sun Z."/>
            <person name="Liu W."/>
            <person name="Zhang W."/>
            <person name="Zhang H."/>
        </authorList>
    </citation>
    <scope>NUCLEOTIDE SEQUENCE [LARGE SCALE GENOMIC DNA]</scope>
    <source>
        <strain evidence="1 2">DSM 22802</strain>
    </source>
</reference>
<evidence type="ECO:0000313" key="2">
    <source>
        <dbReference type="Proteomes" id="UP000183700"/>
    </source>
</evidence>
<proteinExistence type="predicted"/>
<organism evidence="1 2">
    <name type="scientific">Enterococcus devriesei</name>
    <dbReference type="NCBI Taxonomy" id="319970"/>
    <lineage>
        <taxon>Bacteria</taxon>
        <taxon>Bacillati</taxon>
        <taxon>Bacillota</taxon>
        <taxon>Bacilli</taxon>
        <taxon>Lactobacillales</taxon>
        <taxon>Enterococcaceae</taxon>
        <taxon>Enterococcus</taxon>
    </lineage>
</organism>